<dbReference type="AlphaFoldDB" id="A0A4U0ZEA6"/>
<feature type="binding site" evidence="11">
    <location>
        <position position="23"/>
    </location>
    <ligand>
        <name>Mg(2+)</name>
        <dbReference type="ChEBI" id="CHEBI:18420"/>
    </ligand>
</feature>
<organism evidence="14 15">
    <name type="scientific">Alteromonas portus</name>
    <dbReference type="NCBI Taxonomy" id="2565549"/>
    <lineage>
        <taxon>Bacteria</taxon>
        <taxon>Pseudomonadati</taxon>
        <taxon>Pseudomonadota</taxon>
        <taxon>Gammaproteobacteria</taxon>
        <taxon>Alteromonadales</taxon>
        <taxon>Alteromonadaceae</taxon>
        <taxon>Alteromonas/Salinimonas group</taxon>
        <taxon>Alteromonas</taxon>
    </lineage>
</organism>
<dbReference type="InterPro" id="IPR032828">
    <property type="entry name" value="PolyA_RNA-bd"/>
</dbReference>
<feature type="binding site" evidence="11">
    <location>
        <position position="91"/>
    </location>
    <ligand>
        <name>CTP</name>
        <dbReference type="ChEBI" id="CHEBI:37563"/>
    </ligand>
</feature>
<comment type="catalytic activity">
    <reaction evidence="11">
        <text>a tRNA precursor + 2 CTP + ATP = a tRNA with a 3' CCA end + 3 diphosphate</text>
        <dbReference type="Rhea" id="RHEA:14433"/>
        <dbReference type="Rhea" id="RHEA-COMP:10465"/>
        <dbReference type="Rhea" id="RHEA-COMP:10468"/>
        <dbReference type="ChEBI" id="CHEBI:30616"/>
        <dbReference type="ChEBI" id="CHEBI:33019"/>
        <dbReference type="ChEBI" id="CHEBI:37563"/>
        <dbReference type="ChEBI" id="CHEBI:74896"/>
        <dbReference type="ChEBI" id="CHEBI:83071"/>
        <dbReference type="EC" id="2.7.7.72"/>
    </reaction>
</comment>
<feature type="binding site" evidence="11">
    <location>
        <position position="140"/>
    </location>
    <ligand>
        <name>ATP</name>
        <dbReference type="ChEBI" id="CHEBI:30616"/>
    </ligand>
</feature>
<feature type="binding site" evidence="11">
    <location>
        <position position="140"/>
    </location>
    <ligand>
        <name>CTP</name>
        <dbReference type="ChEBI" id="CHEBI:37563"/>
    </ligand>
</feature>
<feature type="domain" description="Poly A polymerase head" evidence="12">
    <location>
        <begin position="3"/>
        <end position="122"/>
    </location>
</feature>
<sequence>MQVYLVGGAVRDALLNRKVVERDYVVVGATPEEMLSQGFTQVGKDFPVFLHPKTQEEYALARTERKSGKGYTGFVCDASSSVTLEEDLLRRDLTVNAIAQDKLGNLIDPYGGKKDLENRLLRHVSEAFSEDPLRVFRVARFATRYAYLGFTIATETMALMQSMAQSGELSTLSAERVWQETKRSLLEKTPHVFFTVLHQAHGLNDWFTELERNVDTALETLKTAVDLEKVENESLVKDTGSEAPLPESSDSETARLITRFTALLTHLNEEEAKLLCSRLKVQNQVSDIVSLACKFKGFLLSAQNSPADLLALFNGCDAWRREERFTLLLSAFAPYAHNKGVDWQHQQKRIENALAAANQVNVQDIIATGVKGPEIKEALNRAKLSAIASITD</sequence>
<evidence type="ECO:0000256" key="9">
    <source>
        <dbReference type="ARBA" id="ARBA00022842"/>
    </source>
</evidence>
<dbReference type="InterPro" id="IPR012006">
    <property type="entry name" value="CCA_bact"/>
</dbReference>
<dbReference type="Gene3D" id="1.10.3090.10">
    <property type="entry name" value="cca-adding enzyme, domain 2"/>
    <property type="match status" value="1"/>
</dbReference>
<dbReference type="SUPFAM" id="SSF81301">
    <property type="entry name" value="Nucleotidyltransferase"/>
    <property type="match status" value="1"/>
</dbReference>
<dbReference type="SUPFAM" id="SSF81891">
    <property type="entry name" value="Poly A polymerase C-terminal region-like"/>
    <property type="match status" value="1"/>
</dbReference>
<evidence type="ECO:0000256" key="4">
    <source>
        <dbReference type="ARBA" id="ARBA00022695"/>
    </source>
</evidence>
<reference evidence="14 15" key="1">
    <citation type="submission" date="2019-04" db="EMBL/GenBank/DDBJ databases">
        <title>Alteromonas portus sp. nov., an alginate lyase-excreting marine bacterium.</title>
        <authorList>
            <person name="Huang H."/>
            <person name="Mo K."/>
            <person name="Bao S."/>
        </authorList>
    </citation>
    <scope>NUCLEOTIDE SEQUENCE [LARGE SCALE GENOMIC DNA]</scope>
    <source>
        <strain evidence="14 15">HB161718</strain>
    </source>
</reference>
<proteinExistence type="inferred from homology"/>
<evidence type="ECO:0000256" key="5">
    <source>
        <dbReference type="ARBA" id="ARBA00022723"/>
    </source>
</evidence>
<keyword evidence="2 11" id="KW-0808">Transferase</keyword>
<dbReference type="InterPro" id="IPR050124">
    <property type="entry name" value="tRNA_CCA-adding_enzyme"/>
</dbReference>
<dbReference type="HAMAP" id="MF_01262">
    <property type="entry name" value="CCA_bact_type2"/>
    <property type="match status" value="1"/>
</dbReference>
<feature type="binding site" evidence="11">
    <location>
        <position position="137"/>
    </location>
    <ligand>
        <name>CTP</name>
        <dbReference type="ChEBI" id="CHEBI:37563"/>
    </ligand>
</feature>
<comment type="catalytic activity">
    <reaction evidence="11">
        <text>a tRNA with a 3' CCA end + 2 CTP + ATP = a tRNA with a 3' CCACCA end + 3 diphosphate</text>
        <dbReference type="Rhea" id="RHEA:76235"/>
        <dbReference type="Rhea" id="RHEA-COMP:10468"/>
        <dbReference type="Rhea" id="RHEA-COMP:18655"/>
        <dbReference type="ChEBI" id="CHEBI:30616"/>
        <dbReference type="ChEBI" id="CHEBI:33019"/>
        <dbReference type="ChEBI" id="CHEBI:37563"/>
        <dbReference type="ChEBI" id="CHEBI:83071"/>
        <dbReference type="ChEBI" id="CHEBI:195187"/>
    </reaction>
</comment>
<keyword evidence="6 11" id="KW-0547">Nucleotide-binding</keyword>
<evidence type="ECO:0000313" key="14">
    <source>
        <dbReference type="EMBL" id="TKB04810.1"/>
    </source>
</evidence>
<dbReference type="PANTHER" id="PTHR47545:SF1">
    <property type="entry name" value="MULTIFUNCTIONAL CCA PROTEIN"/>
    <property type="match status" value="1"/>
</dbReference>
<keyword evidence="15" id="KW-1185">Reference proteome</keyword>
<comment type="cofactor">
    <cofactor evidence="1 11">
        <name>Mg(2+)</name>
        <dbReference type="ChEBI" id="CHEBI:18420"/>
    </cofactor>
</comment>
<evidence type="ECO:0000256" key="7">
    <source>
        <dbReference type="ARBA" id="ARBA00022800"/>
    </source>
</evidence>
<dbReference type="PANTHER" id="PTHR47545">
    <property type="entry name" value="MULTIFUNCTIONAL CCA PROTEIN"/>
    <property type="match status" value="1"/>
</dbReference>
<comment type="similarity">
    <text evidence="11">Belongs to the tRNA nucleotidyltransferase/poly(A) polymerase family. Bacterial CCA-adding enzyme type 2 subfamily.</text>
</comment>
<keyword evidence="10 11" id="KW-0694">RNA-binding</keyword>
<feature type="binding site" evidence="11">
    <location>
        <position position="21"/>
    </location>
    <ligand>
        <name>Mg(2+)</name>
        <dbReference type="ChEBI" id="CHEBI:18420"/>
    </ligand>
</feature>
<keyword evidence="5 11" id="KW-0479">Metal-binding</keyword>
<feature type="binding site" evidence="11">
    <location>
        <position position="137"/>
    </location>
    <ligand>
        <name>ATP</name>
        <dbReference type="ChEBI" id="CHEBI:30616"/>
    </ligand>
</feature>
<dbReference type="GO" id="GO:0000287">
    <property type="term" value="F:magnesium ion binding"/>
    <property type="evidence" value="ECO:0007669"/>
    <property type="project" value="UniProtKB-UniRule"/>
</dbReference>
<dbReference type="EMBL" id="SWCO01000001">
    <property type="protein sequence ID" value="TKB04810.1"/>
    <property type="molecule type" value="Genomic_DNA"/>
</dbReference>
<feature type="domain" description="tRNA nucleotidyltransferase/poly(A) polymerase RNA and SrmB- binding" evidence="13">
    <location>
        <begin position="149"/>
        <end position="210"/>
    </location>
</feature>
<comment type="miscellaneous">
    <text evidence="11">A single active site specifically recognizes both ATP and CTP and is responsible for their addition.</text>
</comment>
<dbReference type="Proteomes" id="UP000305471">
    <property type="component" value="Unassembled WGS sequence"/>
</dbReference>
<dbReference type="Pfam" id="PF01743">
    <property type="entry name" value="PolyA_pol"/>
    <property type="match status" value="1"/>
</dbReference>
<evidence type="ECO:0000256" key="1">
    <source>
        <dbReference type="ARBA" id="ARBA00001946"/>
    </source>
</evidence>
<evidence type="ECO:0000256" key="6">
    <source>
        <dbReference type="ARBA" id="ARBA00022741"/>
    </source>
</evidence>
<keyword evidence="3 11" id="KW-0819">tRNA processing</keyword>
<dbReference type="GO" id="GO:0160016">
    <property type="term" value="F:CCACCA tRNA nucleotidyltransferase activity"/>
    <property type="evidence" value="ECO:0007669"/>
    <property type="project" value="RHEA"/>
</dbReference>
<comment type="function">
    <text evidence="11">Catalyzes the addition and repair of the essential 3'-terminal CCA sequence in tRNAs without using a nucleic acid template. Adds these three nucleotides in the order of C, C, and A to the tRNA nucleotide-73, using CTP and ATP as substrates and producing inorganic pyrophosphate. tRNA 3'-terminal CCA addition is required both for tRNA processing and repair. Also involved in tRNA surveillance by mediating tandem CCA addition to generate a CCACCA at the 3' terminus of unstable tRNAs. While stable tRNAs receive only 3'-terminal CCA, unstable tRNAs are marked with CCACCA and rapidly degraded.</text>
</comment>
<evidence type="ECO:0000256" key="10">
    <source>
        <dbReference type="ARBA" id="ARBA00022884"/>
    </source>
</evidence>
<feature type="binding site" evidence="11">
    <location>
        <position position="11"/>
    </location>
    <ligand>
        <name>ATP</name>
        <dbReference type="ChEBI" id="CHEBI:30616"/>
    </ligand>
</feature>
<evidence type="ECO:0000313" key="15">
    <source>
        <dbReference type="Proteomes" id="UP000305471"/>
    </source>
</evidence>
<protein>
    <recommendedName>
        <fullName evidence="11">CCA-adding enzyme</fullName>
        <ecNumber evidence="11">2.7.7.72</ecNumber>
    </recommendedName>
    <alternativeName>
        <fullName evidence="11">CCA tRNA nucleotidyltransferase</fullName>
    </alternativeName>
    <alternativeName>
        <fullName evidence="11">tRNA CCA-pyrophosphorylase</fullName>
    </alternativeName>
    <alternativeName>
        <fullName evidence="11">tRNA adenylyl-/cytidylyl- transferase</fullName>
    </alternativeName>
    <alternativeName>
        <fullName evidence="11">tRNA nucleotidyltransferase</fullName>
    </alternativeName>
    <alternativeName>
        <fullName evidence="11">tRNA-NT</fullName>
    </alternativeName>
</protein>
<dbReference type="EC" id="2.7.7.72" evidence="11"/>
<dbReference type="GO" id="GO:0000049">
    <property type="term" value="F:tRNA binding"/>
    <property type="evidence" value="ECO:0007669"/>
    <property type="project" value="UniProtKB-UniRule"/>
</dbReference>
<evidence type="ECO:0000259" key="12">
    <source>
        <dbReference type="Pfam" id="PF01743"/>
    </source>
</evidence>
<keyword evidence="9 11" id="KW-0460">Magnesium</keyword>
<dbReference type="OrthoDB" id="9805698at2"/>
<dbReference type="Pfam" id="PF12627">
    <property type="entry name" value="PolyA_pol_RNAbd"/>
    <property type="match status" value="1"/>
</dbReference>
<keyword evidence="7 11" id="KW-0692">RNA repair</keyword>
<evidence type="ECO:0000256" key="11">
    <source>
        <dbReference type="HAMAP-Rule" id="MF_01262"/>
    </source>
</evidence>
<dbReference type="RefSeq" id="WP_136780630.1">
    <property type="nucleotide sequence ID" value="NZ_SWCO01000001.1"/>
</dbReference>
<name>A0A4U0ZEA6_9ALTE</name>
<dbReference type="PIRSF" id="PIRSF000813">
    <property type="entry name" value="CCA_bact"/>
    <property type="match status" value="1"/>
</dbReference>
<feature type="binding site" evidence="11">
    <location>
        <position position="8"/>
    </location>
    <ligand>
        <name>CTP</name>
        <dbReference type="ChEBI" id="CHEBI:37563"/>
    </ligand>
</feature>
<dbReference type="GO" id="GO:0004810">
    <property type="term" value="F:CCA tRNA nucleotidyltransferase activity"/>
    <property type="evidence" value="ECO:0007669"/>
    <property type="project" value="UniProtKB-UniRule"/>
</dbReference>
<evidence type="ECO:0000256" key="3">
    <source>
        <dbReference type="ARBA" id="ARBA00022694"/>
    </source>
</evidence>
<keyword evidence="8 11" id="KW-0067">ATP-binding</keyword>
<evidence type="ECO:0000256" key="8">
    <source>
        <dbReference type="ARBA" id="ARBA00022840"/>
    </source>
</evidence>
<dbReference type="InterPro" id="IPR002646">
    <property type="entry name" value="PolA_pol_head_dom"/>
</dbReference>
<evidence type="ECO:0000259" key="13">
    <source>
        <dbReference type="Pfam" id="PF12627"/>
    </source>
</evidence>
<feature type="binding site" evidence="11">
    <location>
        <position position="8"/>
    </location>
    <ligand>
        <name>ATP</name>
        <dbReference type="ChEBI" id="CHEBI:30616"/>
    </ligand>
</feature>
<evidence type="ECO:0000256" key="2">
    <source>
        <dbReference type="ARBA" id="ARBA00022679"/>
    </source>
</evidence>
<feature type="binding site" evidence="11">
    <location>
        <position position="91"/>
    </location>
    <ligand>
        <name>ATP</name>
        <dbReference type="ChEBI" id="CHEBI:30616"/>
    </ligand>
</feature>
<accession>A0A4U0ZEA6</accession>
<feature type="binding site" evidence="11">
    <location>
        <position position="11"/>
    </location>
    <ligand>
        <name>CTP</name>
        <dbReference type="ChEBI" id="CHEBI:37563"/>
    </ligand>
</feature>
<dbReference type="GO" id="GO:0005524">
    <property type="term" value="F:ATP binding"/>
    <property type="evidence" value="ECO:0007669"/>
    <property type="project" value="UniProtKB-UniRule"/>
</dbReference>
<keyword evidence="4 11" id="KW-0548">Nucleotidyltransferase</keyword>
<comment type="caution">
    <text evidence="14">The sequence shown here is derived from an EMBL/GenBank/DDBJ whole genome shotgun (WGS) entry which is preliminary data.</text>
</comment>
<dbReference type="GO" id="GO:0042245">
    <property type="term" value="P:RNA repair"/>
    <property type="evidence" value="ECO:0007669"/>
    <property type="project" value="UniProtKB-KW"/>
</dbReference>
<dbReference type="CDD" id="cd05398">
    <property type="entry name" value="NT_ClassII-CCAase"/>
    <property type="match status" value="1"/>
</dbReference>
<dbReference type="Gene3D" id="3.30.460.10">
    <property type="entry name" value="Beta Polymerase, domain 2"/>
    <property type="match status" value="1"/>
</dbReference>
<dbReference type="InterPro" id="IPR043519">
    <property type="entry name" value="NT_sf"/>
</dbReference>
<dbReference type="GO" id="GO:0001680">
    <property type="term" value="P:tRNA 3'-terminal CCA addition"/>
    <property type="evidence" value="ECO:0007669"/>
    <property type="project" value="UniProtKB-UniRule"/>
</dbReference>
<gene>
    <name evidence="11" type="primary">cca</name>
    <name evidence="14" type="ORF">E5672_01585</name>
</gene>